<dbReference type="Proteomes" id="UP000492821">
    <property type="component" value="Unassembled WGS sequence"/>
</dbReference>
<evidence type="ECO:0000259" key="2">
    <source>
        <dbReference type="Pfam" id="PF04155"/>
    </source>
</evidence>
<feature type="chain" id="PRO_5028904380" evidence="1">
    <location>
        <begin position="20"/>
        <end position="118"/>
    </location>
</feature>
<name>A0A7E4VTW1_PANRE</name>
<dbReference type="AlphaFoldDB" id="A0A7E4VTW1"/>
<organism evidence="3 4">
    <name type="scientific">Panagrellus redivivus</name>
    <name type="common">Microworm</name>
    <dbReference type="NCBI Taxonomy" id="6233"/>
    <lineage>
        <taxon>Eukaryota</taxon>
        <taxon>Metazoa</taxon>
        <taxon>Ecdysozoa</taxon>
        <taxon>Nematoda</taxon>
        <taxon>Chromadorea</taxon>
        <taxon>Rhabditida</taxon>
        <taxon>Tylenchina</taxon>
        <taxon>Panagrolaimomorpha</taxon>
        <taxon>Panagrolaimoidea</taxon>
        <taxon>Panagrolaimidae</taxon>
        <taxon>Panagrellus</taxon>
    </lineage>
</organism>
<accession>A0A7E4VTW1</accession>
<feature type="domain" description="Ground-like" evidence="2">
    <location>
        <begin position="42"/>
        <end position="112"/>
    </location>
</feature>
<keyword evidence="1" id="KW-0732">Signal</keyword>
<sequence length="118" mass="13166">MQRKLQVVVFVMALTMASGLRDRLRRQTVPPLTNADIVEVRDSRCNNEVLQQVMLKHISNDVKESKFAIMREAEKALGGSFNVICANGDFSYITSTRLFCLTATGTTKCYAFQAEGSL</sequence>
<reference evidence="3" key="1">
    <citation type="journal article" date="2013" name="Genetics">
        <title>The draft genome and transcriptome of Panagrellus redivivus are shaped by the harsh demands of a free-living lifestyle.</title>
        <authorList>
            <person name="Srinivasan J."/>
            <person name="Dillman A.R."/>
            <person name="Macchietto M.G."/>
            <person name="Heikkinen L."/>
            <person name="Lakso M."/>
            <person name="Fracchia K.M."/>
            <person name="Antoshechkin I."/>
            <person name="Mortazavi A."/>
            <person name="Wong G."/>
            <person name="Sternberg P.W."/>
        </authorList>
    </citation>
    <scope>NUCLEOTIDE SEQUENCE [LARGE SCALE GENOMIC DNA]</scope>
    <source>
        <strain evidence="3">MT8872</strain>
    </source>
</reference>
<keyword evidence="3" id="KW-1185">Reference proteome</keyword>
<dbReference type="WBParaSite" id="Pan_g3153.t1">
    <property type="protein sequence ID" value="Pan_g3153.t1"/>
    <property type="gene ID" value="Pan_g3153"/>
</dbReference>
<dbReference type="Pfam" id="PF04155">
    <property type="entry name" value="Ground-like"/>
    <property type="match status" value="1"/>
</dbReference>
<protein>
    <submittedName>
        <fullName evidence="4">Ground-like domain-containing protein</fullName>
    </submittedName>
</protein>
<evidence type="ECO:0000313" key="3">
    <source>
        <dbReference type="Proteomes" id="UP000492821"/>
    </source>
</evidence>
<reference evidence="4" key="2">
    <citation type="submission" date="2020-10" db="UniProtKB">
        <authorList>
            <consortium name="WormBaseParasite"/>
        </authorList>
    </citation>
    <scope>IDENTIFICATION</scope>
</reference>
<dbReference type="InterPro" id="IPR007284">
    <property type="entry name" value="Ground-like_dom"/>
</dbReference>
<evidence type="ECO:0000313" key="4">
    <source>
        <dbReference type="WBParaSite" id="Pan_g3153.t1"/>
    </source>
</evidence>
<feature type="signal peptide" evidence="1">
    <location>
        <begin position="1"/>
        <end position="19"/>
    </location>
</feature>
<proteinExistence type="predicted"/>
<evidence type="ECO:0000256" key="1">
    <source>
        <dbReference type="SAM" id="SignalP"/>
    </source>
</evidence>